<feature type="transmembrane region" description="Helical" evidence="2">
    <location>
        <begin position="205"/>
        <end position="222"/>
    </location>
</feature>
<reference evidence="4" key="1">
    <citation type="submission" date="2024-02" db="UniProtKB">
        <authorList>
            <consortium name="WormBaseParasite"/>
        </authorList>
    </citation>
    <scope>IDENTIFICATION</scope>
</reference>
<feature type="region of interest" description="Disordered" evidence="1">
    <location>
        <begin position="261"/>
        <end position="308"/>
    </location>
</feature>
<keyword evidence="2" id="KW-0472">Membrane</keyword>
<feature type="transmembrane region" description="Helical" evidence="2">
    <location>
        <begin position="473"/>
        <end position="491"/>
    </location>
</feature>
<dbReference type="Proteomes" id="UP000887575">
    <property type="component" value="Unassembled WGS sequence"/>
</dbReference>
<feature type="transmembrane region" description="Helical" evidence="2">
    <location>
        <begin position="581"/>
        <end position="601"/>
    </location>
</feature>
<dbReference type="SUPFAM" id="SSF103473">
    <property type="entry name" value="MFS general substrate transporter"/>
    <property type="match status" value="1"/>
</dbReference>
<feature type="transmembrane region" description="Helical" evidence="2">
    <location>
        <begin position="147"/>
        <end position="166"/>
    </location>
</feature>
<protein>
    <submittedName>
        <fullName evidence="4">Uncharacterized protein</fullName>
    </submittedName>
</protein>
<feature type="transmembrane region" description="Helical" evidence="2">
    <location>
        <begin position="172"/>
        <end position="198"/>
    </location>
</feature>
<evidence type="ECO:0000313" key="4">
    <source>
        <dbReference type="WBParaSite" id="MBELARI_LOCUS4485"/>
    </source>
</evidence>
<keyword evidence="2" id="KW-0812">Transmembrane</keyword>
<organism evidence="3 4">
    <name type="scientific">Mesorhabditis belari</name>
    <dbReference type="NCBI Taxonomy" id="2138241"/>
    <lineage>
        <taxon>Eukaryota</taxon>
        <taxon>Metazoa</taxon>
        <taxon>Ecdysozoa</taxon>
        <taxon>Nematoda</taxon>
        <taxon>Chromadorea</taxon>
        <taxon>Rhabditida</taxon>
        <taxon>Rhabditina</taxon>
        <taxon>Rhabditomorpha</taxon>
        <taxon>Rhabditoidea</taxon>
        <taxon>Rhabditidae</taxon>
        <taxon>Mesorhabditinae</taxon>
        <taxon>Mesorhabditis</taxon>
    </lineage>
</organism>
<keyword evidence="2" id="KW-1133">Transmembrane helix</keyword>
<dbReference type="WBParaSite" id="MBELARI_LOCUS4485">
    <property type="protein sequence ID" value="MBELARI_LOCUS4485"/>
    <property type="gene ID" value="MBELARI_LOCUS4485"/>
</dbReference>
<name>A0AAF3FC78_9BILA</name>
<proteinExistence type="predicted"/>
<dbReference type="InterPro" id="IPR036259">
    <property type="entry name" value="MFS_trans_sf"/>
</dbReference>
<evidence type="ECO:0000256" key="1">
    <source>
        <dbReference type="SAM" id="MobiDB-lite"/>
    </source>
</evidence>
<sequence>MHMNEDSEILARLGILTSNEQSPRKEGNLKYAQASTKFVDVNISGDANTEDDSEDDIFDRDTLLLGNQSGRERVATNSRRHSDTPVCRFILLLLSFYIAGLTLHSTPDIYLLSMRTEGHVLPILQMGGLVIGALIARTYVPRFNSMWLLFACICVLTTLTVILLSPQDSTSLHIIVITQGICVATIKYAGLSTWFMWWRSSHRKFFWILFACALGATIPTLLRSPMTDDWHPTTEGPIQHPHQMHRRAIDNLRNANLMINNLPKDMKPTSDNSGLTENKPKKPDVAFGTNESNSRKAEQNSRLREAANSDLSGVQVDLTTAITTTTVTTTTTPIVTTEPVALVQTSTLKPEGKVKGGMVAKGVEKIDKIDKAIGTKIQDMQSAVLFRVADLSVEWFVVVVLGTVLLLYLFSFFACCLSWAVIADSRVAKLSDHTSPGLSAGCRMRVCACHCLAAALNYAMMYSAMEQGSSYEILAAVCMALVMFIAAIIGGACCTSSASWLFVFLTLIGSIILKISPSSYLGFLLTTASAPMISCSLVMRIEKNVGARPSQNIDMFLLCNFGTKLVLSIWCYLVGRFKESSLMSFALFGSILLIPMLYLAGVSMKRAARLKEICEYTSSNGGEPRDVTRIGNYTMLEVPSDDTDEESNI</sequence>
<feature type="transmembrane region" description="Helical" evidence="2">
    <location>
        <begin position="395"/>
        <end position="422"/>
    </location>
</feature>
<keyword evidence="3" id="KW-1185">Reference proteome</keyword>
<feature type="transmembrane region" description="Helical" evidence="2">
    <location>
        <begin position="123"/>
        <end position="140"/>
    </location>
</feature>
<dbReference type="AlphaFoldDB" id="A0AAF3FC78"/>
<feature type="transmembrane region" description="Helical" evidence="2">
    <location>
        <begin position="553"/>
        <end position="575"/>
    </location>
</feature>
<feature type="compositionally biased region" description="Basic and acidic residues" evidence="1">
    <location>
        <begin position="293"/>
        <end position="307"/>
    </location>
</feature>
<accession>A0AAF3FC78</accession>
<evidence type="ECO:0000256" key="2">
    <source>
        <dbReference type="SAM" id="Phobius"/>
    </source>
</evidence>
<feature type="transmembrane region" description="Helical" evidence="2">
    <location>
        <begin position="86"/>
        <end position="103"/>
    </location>
</feature>
<evidence type="ECO:0000313" key="3">
    <source>
        <dbReference type="Proteomes" id="UP000887575"/>
    </source>
</evidence>
<feature type="transmembrane region" description="Helical" evidence="2">
    <location>
        <begin position="498"/>
        <end position="515"/>
    </location>
</feature>